<gene>
    <name evidence="2" type="ORF">F2P81_022968</name>
</gene>
<evidence type="ECO:0000313" key="3">
    <source>
        <dbReference type="Proteomes" id="UP000438429"/>
    </source>
</evidence>
<keyword evidence="1" id="KW-1133">Transmembrane helix</keyword>
<keyword evidence="1" id="KW-0812">Transmembrane</keyword>
<feature type="transmembrane region" description="Helical" evidence="1">
    <location>
        <begin position="7"/>
        <end position="40"/>
    </location>
</feature>
<evidence type="ECO:0000256" key="1">
    <source>
        <dbReference type="SAM" id="Phobius"/>
    </source>
</evidence>
<accession>A0A6A4RNQ9</accession>
<organism evidence="2 3">
    <name type="scientific">Scophthalmus maximus</name>
    <name type="common">Turbot</name>
    <name type="synonym">Psetta maxima</name>
    <dbReference type="NCBI Taxonomy" id="52904"/>
    <lineage>
        <taxon>Eukaryota</taxon>
        <taxon>Metazoa</taxon>
        <taxon>Chordata</taxon>
        <taxon>Craniata</taxon>
        <taxon>Vertebrata</taxon>
        <taxon>Euteleostomi</taxon>
        <taxon>Actinopterygii</taxon>
        <taxon>Neopterygii</taxon>
        <taxon>Teleostei</taxon>
        <taxon>Neoteleostei</taxon>
        <taxon>Acanthomorphata</taxon>
        <taxon>Carangaria</taxon>
        <taxon>Pleuronectiformes</taxon>
        <taxon>Pleuronectoidei</taxon>
        <taxon>Scophthalmidae</taxon>
        <taxon>Scophthalmus</taxon>
    </lineage>
</organism>
<reference evidence="2 3" key="1">
    <citation type="submission" date="2019-06" db="EMBL/GenBank/DDBJ databases">
        <title>Draft genomes of female and male turbot (Scophthalmus maximus).</title>
        <authorList>
            <person name="Xu H."/>
            <person name="Xu X.-W."/>
            <person name="Shao C."/>
            <person name="Chen S."/>
        </authorList>
    </citation>
    <scope>NUCLEOTIDE SEQUENCE [LARGE SCALE GENOMIC DNA]</scope>
    <source>
        <strain evidence="2">Ysfricsl-2016a</strain>
        <tissue evidence="2">Blood</tissue>
    </source>
</reference>
<proteinExistence type="predicted"/>
<feature type="transmembrane region" description="Helical" evidence="1">
    <location>
        <begin position="60"/>
        <end position="93"/>
    </location>
</feature>
<protein>
    <submittedName>
        <fullName evidence="2">Uncharacterized protein</fullName>
    </submittedName>
</protein>
<sequence length="178" mass="19357">MSVSMSVVVCVSMSVVVCVSMSVVVCVPVVVSVMLLSGLVEVGLGAPLARAMEHLHLGAVVLPVVVVIFSVRVAVVMVAVVMVAVVMVAVSVVAMRVAVGGARVGGQQQQQHRCGQRQCQQTYTAHIITPGRRERRYEDDTHSIKKCSFRKDLRGNNTRSLSVLEQWPLFTRIKFIRS</sequence>
<comment type="caution">
    <text evidence="2">The sequence shown here is derived from an EMBL/GenBank/DDBJ whole genome shotgun (WGS) entry which is preliminary data.</text>
</comment>
<dbReference type="EMBL" id="VEVO01000021">
    <property type="protein sequence ID" value="KAF0024166.1"/>
    <property type="molecule type" value="Genomic_DNA"/>
</dbReference>
<name>A0A6A4RNQ9_SCOMX</name>
<dbReference type="Proteomes" id="UP000438429">
    <property type="component" value="Unassembled WGS sequence"/>
</dbReference>
<keyword evidence="1" id="KW-0472">Membrane</keyword>
<dbReference type="AlphaFoldDB" id="A0A6A4RNQ9"/>
<evidence type="ECO:0000313" key="2">
    <source>
        <dbReference type="EMBL" id="KAF0024166.1"/>
    </source>
</evidence>